<keyword evidence="2" id="KW-0378">Hydrolase</keyword>
<sequence length="277" mass="29053">MEAHHRTVPLPGTSLSYHVTGAGAAATPVVLLHPWFGCWQFWTSTMRGLSERPCYAVDFYSPAAGEWSAAPGPAALADAVVAMLDAEGLDQVDVVGNSVGGIVAQVIASTVPERVRRLVLVGTGASTHGALPGFAQAVDRWIDAARDGGAASRPAAEEAVGMLFTRRPDAPVWETFVQAVLRTDPRYVAAVLEAARRLDLTPRLSRITAPTLVVRGSEDCARTAEHAAVLAEGIPSARSVELPGAGHSPMVDQPDRFTGLVAAHLDESTPEPVGSGR</sequence>
<evidence type="ECO:0000313" key="3">
    <source>
        <dbReference type="Proteomes" id="UP000596311"/>
    </source>
</evidence>
<dbReference type="GO" id="GO:0016787">
    <property type="term" value="F:hydrolase activity"/>
    <property type="evidence" value="ECO:0007669"/>
    <property type="project" value="UniProtKB-KW"/>
</dbReference>
<reference evidence="2 3" key="1">
    <citation type="submission" date="2020-03" db="EMBL/GenBank/DDBJ databases">
        <title>Genome mining and metabolic profiling illuminate the polycyclic tetramate macrolactams from Streptomyces koyangensis SCSIO 5802.</title>
        <authorList>
            <person name="Ding W."/>
        </authorList>
    </citation>
    <scope>NUCLEOTIDE SEQUENCE [LARGE SCALE GENOMIC DNA]</scope>
    <source>
        <strain evidence="2 3">SCSIO 5802</strain>
    </source>
</reference>
<dbReference type="RefSeq" id="WP_203216442.1">
    <property type="nucleotide sequence ID" value="NZ_CP049945.1"/>
</dbReference>
<dbReference type="Proteomes" id="UP000596311">
    <property type="component" value="Chromosome"/>
</dbReference>
<evidence type="ECO:0000259" key="1">
    <source>
        <dbReference type="Pfam" id="PF00561"/>
    </source>
</evidence>
<feature type="domain" description="AB hydrolase-1" evidence="1">
    <location>
        <begin position="28"/>
        <end position="252"/>
    </location>
</feature>
<protein>
    <submittedName>
        <fullName evidence="2">Alpha/beta fold hydrolase</fullName>
    </submittedName>
</protein>
<name>A0ABX7EMJ2_9ACTN</name>
<dbReference type="Gene3D" id="3.40.50.1820">
    <property type="entry name" value="alpha/beta hydrolase"/>
    <property type="match status" value="1"/>
</dbReference>
<dbReference type="InterPro" id="IPR029058">
    <property type="entry name" value="AB_hydrolase_fold"/>
</dbReference>
<gene>
    <name evidence="2" type="ORF">G9U55_29950</name>
</gene>
<dbReference type="PRINTS" id="PR00111">
    <property type="entry name" value="ABHYDROLASE"/>
</dbReference>
<dbReference type="PANTHER" id="PTHR43194:SF2">
    <property type="entry name" value="PEROXISOMAL MEMBRANE PROTEIN LPX1"/>
    <property type="match status" value="1"/>
</dbReference>
<dbReference type="SUPFAM" id="SSF53474">
    <property type="entry name" value="alpha/beta-Hydrolases"/>
    <property type="match status" value="1"/>
</dbReference>
<dbReference type="EMBL" id="CP049945">
    <property type="protein sequence ID" value="QRF05952.1"/>
    <property type="molecule type" value="Genomic_DNA"/>
</dbReference>
<dbReference type="InterPro" id="IPR000073">
    <property type="entry name" value="AB_hydrolase_1"/>
</dbReference>
<keyword evidence="3" id="KW-1185">Reference proteome</keyword>
<accession>A0ABX7EMJ2</accession>
<dbReference type="InterPro" id="IPR050228">
    <property type="entry name" value="Carboxylesterase_BioH"/>
</dbReference>
<proteinExistence type="predicted"/>
<dbReference type="PANTHER" id="PTHR43194">
    <property type="entry name" value="HYDROLASE ALPHA/BETA FOLD FAMILY"/>
    <property type="match status" value="1"/>
</dbReference>
<dbReference type="Pfam" id="PF00561">
    <property type="entry name" value="Abhydrolase_1"/>
    <property type="match status" value="1"/>
</dbReference>
<organism evidence="2 3">
    <name type="scientific">Streptomyces koyangensis</name>
    <dbReference type="NCBI Taxonomy" id="188770"/>
    <lineage>
        <taxon>Bacteria</taxon>
        <taxon>Bacillati</taxon>
        <taxon>Actinomycetota</taxon>
        <taxon>Actinomycetes</taxon>
        <taxon>Kitasatosporales</taxon>
        <taxon>Streptomycetaceae</taxon>
        <taxon>Streptomyces</taxon>
        <taxon>Streptomyces aurantiacus group</taxon>
    </lineage>
</organism>
<evidence type="ECO:0000313" key="2">
    <source>
        <dbReference type="EMBL" id="QRF05952.1"/>
    </source>
</evidence>